<evidence type="ECO:0000313" key="2">
    <source>
        <dbReference type="Proteomes" id="UP000828941"/>
    </source>
</evidence>
<name>A0ACB9KHX7_BAUVA</name>
<sequence>MNSAKVGVLKETHQIGFRGFLESGDGGTLEAEIGLEVLSNLTNKALEGKLSDQKLGTLLVLSDLTESHCSWPETVRLLHTTGGRSRFPSSLGGQLLSWSFPSGGFASSLLGTSH</sequence>
<organism evidence="1 2">
    <name type="scientific">Bauhinia variegata</name>
    <name type="common">Purple orchid tree</name>
    <name type="synonym">Phanera variegata</name>
    <dbReference type="NCBI Taxonomy" id="167791"/>
    <lineage>
        <taxon>Eukaryota</taxon>
        <taxon>Viridiplantae</taxon>
        <taxon>Streptophyta</taxon>
        <taxon>Embryophyta</taxon>
        <taxon>Tracheophyta</taxon>
        <taxon>Spermatophyta</taxon>
        <taxon>Magnoliopsida</taxon>
        <taxon>eudicotyledons</taxon>
        <taxon>Gunneridae</taxon>
        <taxon>Pentapetalae</taxon>
        <taxon>rosids</taxon>
        <taxon>fabids</taxon>
        <taxon>Fabales</taxon>
        <taxon>Fabaceae</taxon>
        <taxon>Cercidoideae</taxon>
        <taxon>Cercideae</taxon>
        <taxon>Bauhiniinae</taxon>
        <taxon>Bauhinia</taxon>
    </lineage>
</organism>
<reference evidence="1 2" key="1">
    <citation type="journal article" date="2022" name="DNA Res.">
        <title>Chromosomal-level genome assembly of the orchid tree Bauhinia variegata (Leguminosae; Cercidoideae) supports the allotetraploid origin hypothesis of Bauhinia.</title>
        <authorList>
            <person name="Zhong Y."/>
            <person name="Chen Y."/>
            <person name="Zheng D."/>
            <person name="Pang J."/>
            <person name="Liu Y."/>
            <person name="Luo S."/>
            <person name="Meng S."/>
            <person name="Qian L."/>
            <person name="Wei D."/>
            <person name="Dai S."/>
            <person name="Zhou R."/>
        </authorList>
    </citation>
    <scope>NUCLEOTIDE SEQUENCE [LARGE SCALE GENOMIC DNA]</scope>
    <source>
        <strain evidence="1">BV-YZ2020</strain>
    </source>
</reference>
<keyword evidence="2" id="KW-1185">Reference proteome</keyword>
<evidence type="ECO:0000313" key="1">
    <source>
        <dbReference type="EMBL" id="KAI4296829.1"/>
    </source>
</evidence>
<protein>
    <submittedName>
        <fullName evidence="1">Uncharacterized protein</fullName>
    </submittedName>
</protein>
<comment type="caution">
    <text evidence="1">The sequence shown here is derived from an EMBL/GenBank/DDBJ whole genome shotgun (WGS) entry which is preliminary data.</text>
</comment>
<dbReference type="EMBL" id="CM039439">
    <property type="protein sequence ID" value="KAI4296829.1"/>
    <property type="molecule type" value="Genomic_DNA"/>
</dbReference>
<proteinExistence type="predicted"/>
<accession>A0ACB9KHX7</accession>
<dbReference type="Proteomes" id="UP000828941">
    <property type="component" value="Chromosome 14"/>
</dbReference>
<gene>
    <name evidence="1" type="ORF">L6164_036752</name>
</gene>